<protein>
    <submittedName>
        <fullName evidence="2">GNAT family N-acetyltransferase</fullName>
        <ecNumber evidence="2">2.3.1.-</ecNumber>
    </submittedName>
</protein>
<dbReference type="EMBL" id="JAHXZN010000009">
    <property type="protein sequence ID" value="MBW6532650.1"/>
    <property type="molecule type" value="Genomic_DNA"/>
</dbReference>
<dbReference type="InterPro" id="IPR016181">
    <property type="entry name" value="Acyl_CoA_acyltransferase"/>
</dbReference>
<dbReference type="InterPro" id="IPR000182">
    <property type="entry name" value="GNAT_dom"/>
</dbReference>
<dbReference type="SUPFAM" id="SSF55729">
    <property type="entry name" value="Acyl-CoA N-acyltransferases (Nat)"/>
    <property type="match status" value="1"/>
</dbReference>
<dbReference type="CDD" id="cd04301">
    <property type="entry name" value="NAT_SF"/>
    <property type="match status" value="1"/>
</dbReference>
<accession>A0ABS7BSR6</accession>
<evidence type="ECO:0000259" key="1">
    <source>
        <dbReference type="PROSITE" id="PS51186"/>
    </source>
</evidence>
<feature type="domain" description="N-acetyltransferase" evidence="1">
    <location>
        <begin position="18"/>
        <end position="174"/>
    </location>
</feature>
<dbReference type="GO" id="GO:0016746">
    <property type="term" value="F:acyltransferase activity"/>
    <property type="evidence" value="ECO:0007669"/>
    <property type="project" value="UniProtKB-KW"/>
</dbReference>
<sequence>MGLLLPGRRHAYRAGAAHHARGARDQDQHRVTALTITTLEPAELAELAWFLDAASLPSADLAEPDRLFFRVEADSLVGYGGLEGEGADRLLRSIVVLADRRGHGLGRALVTTLERQAHTLGVRRLHLLTTTAAPFFRTLGYAHADRGAAPPAIARSREFTALCPASAVYLVKAL</sequence>
<organism evidence="2 3">
    <name type="scientific">Sphingomonas citri</name>
    <dbReference type="NCBI Taxonomy" id="2862499"/>
    <lineage>
        <taxon>Bacteria</taxon>
        <taxon>Pseudomonadati</taxon>
        <taxon>Pseudomonadota</taxon>
        <taxon>Alphaproteobacteria</taxon>
        <taxon>Sphingomonadales</taxon>
        <taxon>Sphingomonadaceae</taxon>
        <taxon>Sphingomonas</taxon>
    </lineage>
</organism>
<dbReference type="EC" id="2.3.1.-" evidence="2"/>
<reference evidence="2 3" key="1">
    <citation type="submission" date="2021-07" db="EMBL/GenBank/DDBJ databases">
        <title>Sphingomonas sp.</title>
        <authorList>
            <person name="Feng G."/>
            <person name="Li J."/>
            <person name="Pan M."/>
        </authorList>
    </citation>
    <scope>NUCLEOTIDE SEQUENCE [LARGE SCALE GENOMIC DNA]</scope>
    <source>
        <strain evidence="2 3">RRHST34</strain>
    </source>
</reference>
<evidence type="ECO:0000313" key="2">
    <source>
        <dbReference type="EMBL" id="MBW6532650.1"/>
    </source>
</evidence>
<dbReference type="PROSITE" id="PS51186">
    <property type="entry name" value="GNAT"/>
    <property type="match status" value="1"/>
</dbReference>
<gene>
    <name evidence="2" type="ORF">KZ820_18055</name>
</gene>
<dbReference type="Pfam" id="PF13508">
    <property type="entry name" value="Acetyltransf_7"/>
    <property type="match status" value="1"/>
</dbReference>
<dbReference type="Gene3D" id="3.40.630.30">
    <property type="match status" value="1"/>
</dbReference>
<keyword evidence="3" id="KW-1185">Reference proteome</keyword>
<proteinExistence type="predicted"/>
<dbReference type="Proteomes" id="UP000759103">
    <property type="component" value="Unassembled WGS sequence"/>
</dbReference>
<name>A0ABS7BSR6_9SPHN</name>
<keyword evidence="2" id="KW-0012">Acyltransferase</keyword>
<keyword evidence="2" id="KW-0808">Transferase</keyword>
<evidence type="ECO:0000313" key="3">
    <source>
        <dbReference type="Proteomes" id="UP000759103"/>
    </source>
</evidence>
<dbReference type="NCBIfam" id="NF040501">
    <property type="entry name" value="resist_ArsN2"/>
    <property type="match status" value="1"/>
</dbReference>
<comment type="caution">
    <text evidence="2">The sequence shown here is derived from an EMBL/GenBank/DDBJ whole genome shotgun (WGS) entry which is preliminary data.</text>
</comment>